<reference evidence="8 9" key="1">
    <citation type="journal article" date="2015" name="Biotechnol. Bioeng.">
        <title>Genome sequence and phenotypic characterization of Caulobacter segnis.</title>
        <authorList>
            <person name="Patel S."/>
            <person name="Fletcher B."/>
            <person name="Scott D.C."/>
            <person name="Ely B."/>
        </authorList>
    </citation>
    <scope>NUCLEOTIDE SEQUENCE [LARGE SCALE GENOMIC DNA]</scope>
    <source>
        <strain evidence="8 9">TK0059</strain>
    </source>
</reference>
<evidence type="ECO:0000256" key="2">
    <source>
        <dbReference type="ARBA" id="ARBA00022571"/>
    </source>
</evidence>
<comment type="similarity">
    <text evidence="6">Belongs to the NAGSA dehydrogenase family. Type 2 subfamily.</text>
</comment>
<dbReference type="InterPro" id="IPR000534">
    <property type="entry name" value="Semialdehyde_DH_NAD-bd"/>
</dbReference>
<gene>
    <name evidence="6 8" type="primary">argC</name>
    <name evidence="8" type="ORF">B7G68_08640</name>
</gene>
<keyword evidence="4 6" id="KW-0521">NADP</keyword>
<comment type="pathway">
    <text evidence="6">Amino-acid biosynthesis; L-arginine biosynthesis; N(2)-acetyl-L-ornithine from L-glutamate: step 3/4.</text>
</comment>
<comment type="subcellular location">
    <subcellularLocation>
        <location evidence="6">Cytoplasm</location>
    </subcellularLocation>
</comment>
<evidence type="ECO:0000313" key="9">
    <source>
        <dbReference type="Proteomes" id="UP000240527"/>
    </source>
</evidence>
<name>A0ABN5IT49_9CAUL</name>
<evidence type="ECO:0000313" key="8">
    <source>
        <dbReference type="EMBL" id="AVQ01912.1"/>
    </source>
</evidence>
<dbReference type="CDD" id="cd17896">
    <property type="entry name" value="AGPR_2_N"/>
    <property type="match status" value="1"/>
</dbReference>
<keyword evidence="9" id="KW-1185">Reference proteome</keyword>
<dbReference type="Proteomes" id="UP000240527">
    <property type="component" value="Chromosome"/>
</dbReference>
<dbReference type="EMBL" id="CP027850">
    <property type="protein sequence ID" value="AVQ01912.1"/>
    <property type="molecule type" value="Genomic_DNA"/>
</dbReference>
<evidence type="ECO:0000256" key="1">
    <source>
        <dbReference type="ARBA" id="ARBA00022490"/>
    </source>
</evidence>
<dbReference type="CDD" id="cd23935">
    <property type="entry name" value="AGPR_2_C"/>
    <property type="match status" value="1"/>
</dbReference>
<dbReference type="InterPro" id="IPR050085">
    <property type="entry name" value="AGPR"/>
</dbReference>
<evidence type="ECO:0000256" key="4">
    <source>
        <dbReference type="ARBA" id="ARBA00022857"/>
    </source>
</evidence>
<dbReference type="NCBIfam" id="TIGR01851">
    <property type="entry name" value="argC_other"/>
    <property type="match status" value="1"/>
</dbReference>
<dbReference type="SUPFAM" id="SSF51735">
    <property type="entry name" value="NAD(P)-binding Rossmann-fold domains"/>
    <property type="match status" value="1"/>
</dbReference>
<dbReference type="Pfam" id="PF22698">
    <property type="entry name" value="Semialdhyde_dhC_1"/>
    <property type="match status" value="1"/>
</dbReference>
<feature type="active site" evidence="6">
    <location>
        <position position="118"/>
    </location>
</feature>
<evidence type="ECO:0000256" key="6">
    <source>
        <dbReference type="HAMAP-Rule" id="MF_01110"/>
    </source>
</evidence>
<comment type="catalytic activity">
    <reaction evidence="6">
        <text>N-acetyl-L-glutamate 5-semialdehyde + phosphate + NADP(+) = N-acetyl-L-glutamyl 5-phosphate + NADPH + H(+)</text>
        <dbReference type="Rhea" id="RHEA:21588"/>
        <dbReference type="ChEBI" id="CHEBI:15378"/>
        <dbReference type="ChEBI" id="CHEBI:29123"/>
        <dbReference type="ChEBI" id="CHEBI:43474"/>
        <dbReference type="ChEBI" id="CHEBI:57783"/>
        <dbReference type="ChEBI" id="CHEBI:57936"/>
        <dbReference type="ChEBI" id="CHEBI:58349"/>
        <dbReference type="EC" id="1.2.1.38"/>
    </reaction>
</comment>
<organism evidence="8 9">
    <name type="scientific">Caulobacter segnis</name>
    <dbReference type="NCBI Taxonomy" id="88688"/>
    <lineage>
        <taxon>Bacteria</taxon>
        <taxon>Pseudomonadati</taxon>
        <taxon>Pseudomonadota</taxon>
        <taxon>Alphaproteobacteria</taxon>
        <taxon>Caulobacterales</taxon>
        <taxon>Caulobacteraceae</taxon>
        <taxon>Caulobacter</taxon>
    </lineage>
</organism>
<dbReference type="SUPFAM" id="SSF55347">
    <property type="entry name" value="Glyceraldehyde-3-phosphate dehydrogenase-like, C-terminal domain"/>
    <property type="match status" value="1"/>
</dbReference>
<accession>A0ABN5IT49</accession>
<dbReference type="PANTHER" id="PTHR32338:SF10">
    <property type="entry name" value="N-ACETYL-GAMMA-GLUTAMYL-PHOSPHATE REDUCTASE, CHLOROPLASTIC-RELATED"/>
    <property type="match status" value="1"/>
</dbReference>
<protein>
    <recommendedName>
        <fullName evidence="6">N-acetyl-gamma-glutamyl-phosphate reductase</fullName>
        <shortName evidence="6">AGPR</shortName>
        <ecNumber evidence="6">1.2.1.38</ecNumber>
    </recommendedName>
    <alternativeName>
        <fullName evidence="6">N-acetyl-glutamate semialdehyde dehydrogenase</fullName>
        <shortName evidence="6">NAGSA dehydrogenase</shortName>
    </alternativeName>
</protein>
<dbReference type="RefSeq" id="WP_013078820.1">
    <property type="nucleotide sequence ID" value="NZ_CP027850.1"/>
</dbReference>
<dbReference type="InterPro" id="IPR036291">
    <property type="entry name" value="NAD(P)-bd_dom_sf"/>
</dbReference>
<keyword evidence="3 6" id="KW-0028">Amino-acid biosynthesis</keyword>
<feature type="domain" description="Semialdehyde dehydrogenase NAD-binding" evidence="7">
    <location>
        <begin position="6"/>
        <end position="107"/>
    </location>
</feature>
<dbReference type="Pfam" id="PF01118">
    <property type="entry name" value="Semialdhyde_dh"/>
    <property type="match status" value="1"/>
</dbReference>
<evidence type="ECO:0000256" key="3">
    <source>
        <dbReference type="ARBA" id="ARBA00022605"/>
    </source>
</evidence>
<keyword evidence="1 6" id="KW-0963">Cytoplasm</keyword>
<sequence>MASAPKVFIDGEAGTTGLQIRERLLARGDLQLVSIDPDKRKDPAARAEMLNGADAVILCLPDDAAKEAVSLVTNPDTVIIDASTAYRTAEDWTYGFAELDKDQRGKIAASKRISNPGCYPTGAIALTRPLVSAGVLPAELPVSYNAVSGYTGGGKAMIAQFEDESAPNHTRAPYFIYGLSLSHKHVPEMQKHGGLLTRPIFSPSVGRYAQGMIVELPLHLSSLNGAPSLADIHATLDDYYKGEAFVEVASLDEARSLTTLDPEGLNGTNRLKLFVFGSDAGGQARLVALLDNLGKGASGAAVQNLNIALGLKEDAGL</sequence>
<dbReference type="PANTHER" id="PTHR32338">
    <property type="entry name" value="N-ACETYL-GAMMA-GLUTAMYL-PHOSPHATE REDUCTASE, CHLOROPLASTIC-RELATED-RELATED"/>
    <property type="match status" value="1"/>
</dbReference>
<keyword evidence="2 6" id="KW-0055">Arginine biosynthesis</keyword>
<dbReference type="Gene3D" id="3.40.50.720">
    <property type="entry name" value="NAD(P)-binding Rossmann-like Domain"/>
    <property type="match status" value="1"/>
</dbReference>
<evidence type="ECO:0000259" key="7">
    <source>
        <dbReference type="SMART" id="SM00859"/>
    </source>
</evidence>
<evidence type="ECO:0000256" key="5">
    <source>
        <dbReference type="ARBA" id="ARBA00023002"/>
    </source>
</evidence>
<dbReference type="HAMAP" id="MF_01110">
    <property type="entry name" value="ArgC_type2"/>
    <property type="match status" value="1"/>
</dbReference>
<comment type="function">
    <text evidence="6">Catalyzes the NADPH-dependent reduction of N-acetyl-5-glutamyl phosphate to yield N-acetyl-L-glutamate 5-semialdehyde.</text>
</comment>
<dbReference type="InterPro" id="IPR010136">
    <property type="entry name" value="AGPR_type-2"/>
</dbReference>
<keyword evidence="5 6" id="KW-0560">Oxidoreductase</keyword>
<proteinExistence type="inferred from homology"/>
<dbReference type="Gene3D" id="3.30.360.10">
    <property type="entry name" value="Dihydrodipicolinate Reductase, domain 2"/>
    <property type="match status" value="1"/>
</dbReference>
<dbReference type="EC" id="1.2.1.38" evidence="6"/>
<dbReference type="InterPro" id="IPR058924">
    <property type="entry name" value="AGPR_dimerisation_dom"/>
</dbReference>
<dbReference type="SMART" id="SM00859">
    <property type="entry name" value="Semialdhyde_dh"/>
    <property type="match status" value="1"/>
</dbReference>